<evidence type="ECO:0000256" key="1">
    <source>
        <dbReference type="SAM" id="Phobius"/>
    </source>
</evidence>
<keyword evidence="1" id="KW-1133">Transmembrane helix</keyword>
<feature type="transmembrane region" description="Helical" evidence="1">
    <location>
        <begin position="53"/>
        <end position="77"/>
    </location>
</feature>
<reference evidence="2 3" key="1">
    <citation type="submission" date="2019-09" db="EMBL/GenBank/DDBJ databases">
        <title>Draft genome sequence assemblies of isolates from the urinary tract.</title>
        <authorList>
            <person name="Mores C.R."/>
            <person name="Putonti C."/>
            <person name="Wolfe A.J."/>
        </authorList>
    </citation>
    <scope>NUCLEOTIDE SEQUENCE [LARGE SCALE GENOMIC DNA]</scope>
    <source>
        <strain evidence="2 3">UMB246</strain>
    </source>
</reference>
<dbReference type="Proteomes" id="UP000327236">
    <property type="component" value="Unassembled WGS sequence"/>
</dbReference>
<dbReference type="AlphaFoldDB" id="A0A5N1IKR5"/>
<sequence length="87" mass="10010">MFNLFMYLMAIAFTIAMALVFILIATLAVKTVIESYRDDISKPAYKKYHLKWWQYALVALTFMAIAFVMTGFVWIAGIKLLSWIGGF</sequence>
<dbReference type="RefSeq" id="WP_151141245.1">
    <property type="nucleotide sequence ID" value="NZ_JAKEYL010000020.1"/>
</dbReference>
<name>A0A5N1IKR5_LACJE</name>
<comment type="caution">
    <text evidence="2">The sequence shown here is derived from an EMBL/GenBank/DDBJ whole genome shotgun (WGS) entry which is preliminary data.</text>
</comment>
<feature type="transmembrane region" description="Helical" evidence="1">
    <location>
        <begin position="6"/>
        <end position="33"/>
    </location>
</feature>
<keyword evidence="1" id="KW-0472">Membrane</keyword>
<evidence type="ECO:0000313" key="2">
    <source>
        <dbReference type="EMBL" id="KAA9324451.1"/>
    </source>
</evidence>
<protein>
    <recommendedName>
        <fullName evidence="4">DUF2516 family protein</fullName>
    </recommendedName>
</protein>
<evidence type="ECO:0008006" key="4">
    <source>
        <dbReference type="Google" id="ProtNLM"/>
    </source>
</evidence>
<proteinExistence type="predicted"/>
<keyword evidence="1" id="KW-0812">Transmembrane</keyword>
<dbReference type="EMBL" id="VYWW01000001">
    <property type="protein sequence ID" value="KAA9324451.1"/>
    <property type="molecule type" value="Genomic_DNA"/>
</dbReference>
<organism evidence="2 3">
    <name type="scientific">Lactobacillus jensenii</name>
    <dbReference type="NCBI Taxonomy" id="109790"/>
    <lineage>
        <taxon>Bacteria</taxon>
        <taxon>Bacillati</taxon>
        <taxon>Bacillota</taxon>
        <taxon>Bacilli</taxon>
        <taxon>Lactobacillales</taxon>
        <taxon>Lactobacillaceae</taxon>
        <taxon>Lactobacillus</taxon>
    </lineage>
</organism>
<accession>A0A5N1IKR5</accession>
<gene>
    <name evidence="2" type="ORF">F6H94_00355</name>
</gene>
<evidence type="ECO:0000313" key="3">
    <source>
        <dbReference type="Proteomes" id="UP000327236"/>
    </source>
</evidence>